<dbReference type="GO" id="GO:0006355">
    <property type="term" value="P:regulation of DNA-templated transcription"/>
    <property type="evidence" value="ECO:0007669"/>
    <property type="project" value="InterPro"/>
</dbReference>
<dbReference type="GO" id="GO:0000976">
    <property type="term" value="F:transcription cis-regulatory region binding"/>
    <property type="evidence" value="ECO:0007669"/>
    <property type="project" value="InterPro"/>
</dbReference>
<evidence type="ECO:0000313" key="4">
    <source>
        <dbReference type="Proteomes" id="UP000317650"/>
    </source>
</evidence>
<evidence type="ECO:0000256" key="2">
    <source>
        <dbReference type="SAM" id="MobiDB-lite"/>
    </source>
</evidence>
<organism evidence="3 4">
    <name type="scientific">Musa balbisiana</name>
    <name type="common">Banana</name>
    <dbReference type="NCBI Taxonomy" id="52838"/>
    <lineage>
        <taxon>Eukaryota</taxon>
        <taxon>Viridiplantae</taxon>
        <taxon>Streptophyta</taxon>
        <taxon>Embryophyta</taxon>
        <taxon>Tracheophyta</taxon>
        <taxon>Spermatophyta</taxon>
        <taxon>Magnoliopsida</taxon>
        <taxon>Liliopsida</taxon>
        <taxon>Zingiberales</taxon>
        <taxon>Musaceae</taxon>
        <taxon>Musa</taxon>
    </lineage>
</organism>
<name>A0A4S8JPU3_MUSBA</name>
<dbReference type="EMBL" id="PYDT01000004">
    <property type="protein sequence ID" value="THU64308.1"/>
    <property type="molecule type" value="Genomic_DNA"/>
</dbReference>
<feature type="region of interest" description="Disordered" evidence="2">
    <location>
        <begin position="220"/>
        <end position="240"/>
    </location>
</feature>
<dbReference type="GO" id="GO:0005634">
    <property type="term" value="C:nucleus"/>
    <property type="evidence" value="ECO:0007669"/>
    <property type="project" value="UniProtKB-SubCell"/>
</dbReference>
<protein>
    <submittedName>
        <fullName evidence="3">Uncharacterized protein</fullName>
    </submittedName>
</protein>
<dbReference type="Proteomes" id="UP000317650">
    <property type="component" value="Chromosome 1"/>
</dbReference>
<proteinExistence type="predicted"/>
<dbReference type="AlphaFoldDB" id="A0A4S8JPU3"/>
<dbReference type="InterPro" id="IPR044847">
    <property type="entry name" value="KAN_fam"/>
</dbReference>
<feature type="compositionally biased region" description="Polar residues" evidence="2">
    <location>
        <begin position="53"/>
        <end position="62"/>
    </location>
</feature>
<sequence length="385" mass="41473">MAPIVNLMWAIIASQRKKKALPSCASSKASPLQVDTEAETGRGDHTMPLKGESTGTSSTASPDLSLTIGLPGVVSSATSGDDGRYRACIDLSLSRAMSSSEANVFQRFQGPLSSPRPINGDPIYPKSGLQHQMSSSSCNSYPNEAYLMSSYLHWSNEYFPCGVGSLEATQSLMRSRSTPRYPTKRSTIRAPRMRWTNSLHARFVHAIELLGGHESTRPLAPLPMYRTTKSTDKPAASSGQSDLALGNSDLPLMPAAYQIKICGSALGHILSLITWQSGDAAAIHPSTWNRVNRVKVKRLVVGSHFPGTTSLALLLPPRVAVPLIDRRYGRCRVRYGGAVPLIDRRYGRCRARYGGSGPPAPRGGDDTVSPLLLPRVAWSSGTGEV</sequence>
<accession>A0A4S8JPU3</accession>
<dbReference type="PANTHER" id="PTHR31496:SF3">
    <property type="entry name" value="TRANSCRIPTION REPRESSOR KAN1"/>
    <property type="match status" value="1"/>
</dbReference>
<evidence type="ECO:0000313" key="3">
    <source>
        <dbReference type="EMBL" id="THU64308.1"/>
    </source>
</evidence>
<dbReference type="GO" id="GO:0010158">
    <property type="term" value="P:abaxial cell fate specification"/>
    <property type="evidence" value="ECO:0007669"/>
    <property type="project" value="InterPro"/>
</dbReference>
<dbReference type="PANTHER" id="PTHR31496">
    <property type="entry name" value="TRANSCRIPTION FACTOR KAN2-RELATED"/>
    <property type="match status" value="1"/>
</dbReference>
<feature type="region of interest" description="Disordered" evidence="2">
    <location>
        <begin position="22"/>
        <end position="62"/>
    </location>
</feature>
<comment type="caution">
    <text evidence="3">The sequence shown here is derived from an EMBL/GenBank/DDBJ whole genome shotgun (WGS) entry which is preliminary data.</text>
</comment>
<reference evidence="3 4" key="1">
    <citation type="journal article" date="2019" name="Nat. Plants">
        <title>Genome sequencing of Musa balbisiana reveals subgenome evolution and function divergence in polyploid bananas.</title>
        <authorList>
            <person name="Yao X."/>
        </authorList>
    </citation>
    <scope>NUCLEOTIDE SEQUENCE [LARGE SCALE GENOMIC DNA]</scope>
    <source>
        <strain evidence="4">cv. DH-PKW</strain>
        <tissue evidence="3">Leaves</tissue>
    </source>
</reference>
<comment type="subcellular location">
    <subcellularLocation>
        <location evidence="1">Nucleus</location>
    </subcellularLocation>
</comment>
<gene>
    <name evidence="3" type="ORF">C4D60_Mb01t25080</name>
</gene>
<dbReference type="Gene3D" id="1.10.10.60">
    <property type="entry name" value="Homeodomain-like"/>
    <property type="match status" value="1"/>
</dbReference>
<evidence type="ECO:0000256" key="1">
    <source>
        <dbReference type="ARBA" id="ARBA00004123"/>
    </source>
</evidence>
<keyword evidence="4" id="KW-1185">Reference proteome</keyword>